<accession>A0AAV9NEN3</accession>
<protein>
    <recommendedName>
        <fullName evidence="8">COP9 signalosome complex subunit 1</fullName>
    </recommendedName>
</protein>
<dbReference type="InterPro" id="IPR000717">
    <property type="entry name" value="PCI_dom"/>
</dbReference>
<evidence type="ECO:0000256" key="8">
    <source>
        <dbReference type="ARBA" id="ARBA00067814"/>
    </source>
</evidence>
<dbReference type="PROSITE" id="PS50250">
    <property type="entry name" value="PCI"/>
    <property type="match status" value="1"/>
</dbReference>
<feature type="region of interest" description="Disordered" evidence="9">
    <location>
        <begin position="443"/>
        <end position="487"/>
    </location>
</feature>
<dbReference type="SMART" id="SM00088">
    <property type="entry name" value="PINT"/>
    <property type="match status" value="1"/>
</dbReference>
<proteinExistence type="inferred from homology"/>
<feature type="compositionally biased region" description="Polar residues" evidence="9">
    <location>
        <begin position="452"/>
        <end position="464"/>
    </location>
</feature>
<comment type="caution">
    <text evidence="11">The sequence shown here is derived from an EMBL/GenBank/DDBJ whole genome shotgun (WGS) entry which is preliminary data.</text>
</comment>
<name>A0AAV9NEN3_9EURO</name>
<dbReference type="GeneID" id="89980808"/>
<evidence type="ECO:0000256" key="7">
    <source>
        <dbReference type="ARBA" id="ARBA00023242"/>
    </source>
</evidence>
<evidence type="ECO:0000256" key="5">
    <source>
        <dbReference type="ARBA" id="ARBA00022490"/>
    </source>
</evidence>
<sequence>MPQSSKMKLKQKITETPKFDLTAYISNYKGRTVFRRLHLIASCSTVLAEEAARMAVIEAKKGSDVRNYNQAVALLKRVTSGRNLDSLLDPAWATQQEKKNNGETARLENELKGYKNNLIKESIRMGNEDLGTHYYTIGDLNNALKAYSRMRDYCTTPAHIASTAFRIIAVSIEQKSWLAVSAQVAKIQNLQMKPDDNTRSLPKTWAAIGLYQMSSREYRAAASSFLSCDSSLGDSYNDVVTSNDIAVYGGLCALASMSRAELQTKVLENTNFRNFLELEPHIRRAIAFFCASKYSQCLEILDSYQADYLLDLYLQPLLPDIYKRIRTKSIIQYFQPFSKVTLASMEKMFSNRSDSNQSPNGSTAKTEFIDEIVALIEGGKLDARIDLEHGTLVAVEHDPRAEAQQEALDMVEAFTREARMKLIRLQAVNAGLEVKQLPRKKGWDTDADFTSYDDNSGGNLSAQSAPVGPGNRDLLGNGPGYSQRKGG</sequence>
<dbReference type="PANTHER" id="PTHR14145:SF2">
    <property type="entry name" value="COP9 SIGNALOSOME COMPLEX SUBUNIT 1"/>
    <property type="match status" value="1"/>
</dbReference>
<evidence type="ECO:0000256" key="6">
    <source>
        <dbReference type="ARBA" id="ARBA00022790"/>
    </source>
</evidence>
<reference evidence="11 12" key="1">
    <citation type="submission" date="2023-08" db="EMBL/GenBank/DDBJ databases">
        <title>Black Yeasts Isolated from many extreme environments.</title>
        <authorList>
            <person name="Coleine C."/>
            <person name="Stajich J.E."/>
            <person name="Selbmann L."/>
        </authorList>
    </citation>
    <scope>NUCLEOTIDE SEQUENCE [LARGE SCALE GENOMIC DNA]</scope>
    <source>
        <strain evidence="11 12">CCFEE 5792</strain>
    </source>
</reference>
<evidence type="ECO:0000256" key="3">
    <source>
        <dbReference type="ARBA" id="ARBA00008793"/>
    </source>
</evidence>
<dbReference type="GO" id="GO:0005737">
    <property type="term" value="C:cytoplasm"/>
    <property type="evidence" value="ECO:0007669"/>
    <property type="project" value="UniProtKB-SubCell"/>
</dbReference>
<gene>
    <name evidence="11" type="ORF">LTR84_012666</name>
</gene>
<dbReference type="Pfam" id="PF10602">
    <property type="entry name" value="RPN7"/>
    <property type="match status" value="1"/>
</dbReference>
<evidence type="ECO:0000256" key="1">
    <source>
        <dbReference type="ARBA" id="ARBA00004123"/>
    </source>
</evidence>
<dbReference type="FunFam" id="1.25.40.570:FF:000022">
    <property type="entry name" value="COP9 signalosome complex subunit 1"/>
    <property type="match status" value="1"/>
</dbReference>
<dbReference type="PANTHER" id="PTHR14145">
    <property type="entry name" value="26S PROTESOME SUBUNIT 6"/>
    <property type="match status" value="1"/>
</dbReference>
<dbReference type="Pfam" id="PF01399">
    <property type="entry name" value="PCI"/>
    <property type="match status" value="1"/>
</dbReference>
<dbReference type="InterPro" id="IPR045135">
    <property type="entry name" value="Rpn7_N"/>
</dbReference>
<feature type="domain" description="PCI" evidence="10">
    <location>
        <begin position="217"/>
        <end position="399"/>
    </location>
</feature>
<dbReference type="Gene3D" id="1.25.40.570">
    <property type="match status" value="1"/>
</dbReference>
<evidence type="ECO:0000259" key="10">
    <source>
        <dbReference type="PROSITE" id="PS50250"/>
    </source>
</evidence>
<keyword evidence="7" id="KW-0539">Nucleus</keyword>
<comment type="similarity">
    <text evidence="3">Belongs to the CSN1 family.</text>
</comment>
<keyword evidence="5" id="KW-0963">Cytoplasm</keyword>
<evidence type="ECO:0000313" key="11">
    <source>
        <dbReference type="EMBL" id="KAK5056113.1"/>
    </source>
</evidence>
<evidence type="ECO:0000256" key="9">
    <source>
        <dbReference type="SAM" id="MobiDB-lite"/>
    </source>
</evidence>
<keyword evidence="6" id="KW-0736">Signalosome</keyword>
<comment type="subcellular location">
    <subcellularLocation>
        <location evidence="2">Cytoplasm</location>
    </subcellularLocation>
    <subcellularLocation>
        <location evidence="1">Nucleus</location>
    </subcellularLocation>
</comment>
<comment type="subunit">
    <text evidence="4">Component of the COP9 signalosome (CSN) complex.</text>
</comment>
<dbReference type="EMBL" id="JAVRRD010000008">
    <property type="protein sequence ID" value="KAK5056113.1"/>
    <property type="molecule type" value="Genomic_DNA"/>
</dbReference>
<dbReference type="RefSeq" id="XP_064708083.1">
    <property type="nucleotide sequence ID" value="XM_064856183.1"/>
</dbReference>
<dbReference type="GO" id="GO:0008180">
    <property type="term" value="C:COP9 signalosome"/>
    <property type="evidence" value="ECO:0007669"/>
    <property type="project" value="UniProtKB-KW"/>
</dbReference>
<dbReference type="AlphaFoldDB" id="A0AAV9NEN3"/>
<dbReference type="Proteomes" id="UP001358417">
    <property type="component" value="Unassembled WGS sequence"/>
</dbReference>
<organism evidence="11 12">
    <name type="scientific">Exophiala bonariae</name>
    <dbReference type="NCBI Taxonomy" id="1690606"/>
    <lineage>
        <taxon>Eukaryota</taxon>
        <taxon>Fungi</taxon>
        <taxon>Dikarya</taxon>
        <taxon>Ascomycota</taxon>
        <taxon>Pezizomycotina</taxon>
        <taxon>Eurotiomycetes</taxon>
        <taxon>Chaetothyriomycetidae</taxon>
        <taxon>Chaetothyriales</taxon>
        <taxon>Herpotrichiellaceae</taxon>
        <taxon>Exophiala</taxon>
    </lineage>
</organism>
<evidence type="ECO:0000313" key="12">
    <source>
        <dbReference type="Proteomes" id="UP001358417"/>
    </source>
</evidence>
<evidence type="ECO:0000256" key="4">
    <source>
        <dbReference type="ARBA" id="ARBA00011098"/>
    </source>
</evidence>
<keyword evidence="12" id="KW-1185">Reference proteome</keyword>
<dbReference type="InterPro" id="IPR019585">
    <property type="entry name" value="Rpn7/CSN1"/>
</dbReference>
<evidence type="ECO:0000256" key="2">
    <source>
        <dbReference type="ARBA" id="ARBA00004496"/>
    </source>
</evidence>